<comment type="similarity">
    <text evidence="1 4">Belongs to the glycosyl hydrolase 3 family.</text>
</comment>
<dbReference type="EMBL" id="BAZW01000014">
    <property type="protein sequence ID" value="GAO29845.1"/>
    <property type="molecule type" value="Genomic_DNA"/>
</dbReference>
<keyword evidence="7" id="KW-1185">Reference proteome</keyword>
<accession>A0A0E9LY95</accession>
<dbReference type="AlphaFoldDB" id="A0A0E9LY95"/>
<dbReference type="Gene3D" id="2.60.40.10">
    <property type="entry name" value="Immunoglobulins"/>
    <property type="match status" value="1"/>
</dbReference>
<dbReference type="InterPro" id="IPR026891">
    <property type="entry name" value="Fn3-like"/>
</dbReference>
<dbReference type="GO" id="GO:0046556">
    <property type="term" value="F:alpha-L-arabinofuranosidase activity"/>
    <property type="evidence" value="ECO:0007669"/>
    <property type="project" value="TreeGrafter"/>
</dbReference>
<feature type="domain" description="Fibronectin type III-like" evidence="5">
    <location>
        <begin position="708"/>
        <end position="777"/>
    </location>
</feature>
<organism evidence="6 7">
    <name type="scientific">Geofilum rubicundum JCM 15548</name>
    <dbReference type="NCBI Taxonomy" id="1236989"/>
    <lineage>
        <taxon>Bacteria</taxon>
        <taxon>Pseudomonadati</taxon>
        <taxon>Bacteroidota</taxon>
        <taxon>Bacteroidia</taxon>
        <taxon>Marinilabiliales</taxon>
        <taxon>Marinilabiliaceae</taxon>
        <taxon>Geofilum</taxon>
    </lineage>
</organism>
<proteinExistence type="inferred from homology"/>
<dbReference type="FunFam" id="3.40.50.1700:FF:000016">
    <property type="entry name" value="Periplasmic beta-glucosidase, xylosidase/arabinosidase"/>
    <property type="match status" value="1"/>
</dbReference>
<dbReference type="GO" id="GO:0009044">
    <property type="term" value="F:xylan 1,4-beta-xylosidase activity"/>
    <property type="evidence" value="ECO:0007669"/>
    <property type="project" value="InterPro"/>
</dbReference>
<keyword evidence="3 4" id="KW-0378">Hydrolase</keyword>
<dbReference type="InterPro" id="IPR013783">
    <property type="entry name" value="Ig-like_fold"/>
</dbReference>
<dbReference type="InterPro" id="IPR017853">
    <property type="entry name" value="GH"/>
</dbReference>
<dbReference type="InterPro" id="IPR044993">
    <property type="entry name" value="BXL"/>
</dbReference>
<dbReference type="PRINTS" id="PR00133">
    <property type="entry name" value="GLHYDRLASE3"/>
</dbReference>
<dbReference type="SUPFAM" id="SSF51445">
    <property type="entry name" value="(Trans)glycosidases"/>
    <property type="match status" value="1"/>
</dbReference>
<name>A0A0E9LY95_9BACT</name>
<dbReference type="FunFam" id="2.60.40.10:FF:000495">
    <property type="entry name" value="Periplasmic beta-glucosidase"/>
    <property type="match status" value="1"/>
</dbReference>
<evidence type="ECO:0000256" key="2">
    <source>
        <dbReference type="ARBA" id="ARBA00022729"/>
    </source>
</evidence>
<dbReference type="InterPro" id="IPR036962">
    <property type="entry name" value="Glyco_hydro_3_N_sf"/>
</dbReference>
<evidence type="ECO:0000259" key="5">
    <source>
        <dbReference type="SMART" id="SM01217"/>
    </source>
</evidence>
<dbReference type="Pfam" id="PF14310">
    <property type="entry name" value="Fn3-like"/>
    <property type="match status" value="1"/>
</dbReference>
<dbReference type="InterPro" id="IPR001764">
    <property type="entry name" value="Glyco_hydro_3_N"/>
</dbReference>
<sequence length="790" mass="86627">MEVDLPVKIKYMRILLIALAVGFFSTAAAQTDFKYKNPQLSAEERVADLLQHMTIQEKAGQLLSPFGWEMWVKVNGEVAPSEKFKGLVAEHHIGMLWGTYRADPWTEKTLETGLNPALAAETGNAIQKYVMEHTRLGIPIFLAEEAPHGHMAIGTTVFPTGIGLASTWSPQLIEEMGAVVAKEVSLQGGHIAYGPVLDLVRDPRWSRVEETYGEDPVLSGAMGAALVRGMGAGDLDREYSVISTLKHFLAYGSPEGGRNGGPAMVGTRDLHTNFLHPFREAVQAGALSVMTAYNSIDGIPCTSNDYLLTEVLRNQWGFDGFVVSDLFSIEGLRSNHYVAETIREASEMAIKAGVDVDLGGNAFRQLVDAVEAGSLDIAVLDTAVSRVLRLKFEMGLFENPYVEADKAQREVRTPEHIQLALKAAQSSIVLLENKNNLLPLNPKKMKKVAVIGPNAHNRYNMLGDYTAPQEASNIVTVLEGVQTKLGAKNVDYVRGCAIRDTSWNEIARAVEVAKKADVAIVVVGGSSARDFETSYMETGAAVTREDYVSDMDAGEGFDRATLELLGFQMKLLKAVEATGTPVVVVYIQGRPMDMNWAAQHAEALLTAWYPGQQGGQAIADVLFGDYNPAGRLPVTVVRSAGQLPLYYNRLAPVGHAYVDMPLTPLYSFGYGKSYTQFEYGDLTVNEVGSLRYEVSFDLKNVGSVDGEEVAQLYMRKQFASSVQPLKQLKHFERVFLKKGEVKRVTFTVSHEDLFIVDAQMRRVIEPGKFKLMIGASSDAIKLEAEIEVVK</sequence>
<dbReference type="GO" id="GO:0045493">
    <property type="term" value="P:xylan catabolic process"/>
    <property type="evidence" value="ECO:0007669"/>
    <property type="project" value="InterPro"/>
</dbReference>
<evidence type="ECO:0000313" key="7">
    <source>
        <dbReference type="Proteomes" id="UP000032900"/>
    </source>
</evidence>
<dbReference type="STRING" id="1236989.JCM15548_12075"/>
<evidence type="ECO:0000256" key="3">
    <source>
        <dbReference type="ARBA" id="ARBA00022801"/>
    </source>
</evidence>
<gene>
    <name evidence="6" type="ORF">JCM15548_12075</name>
</gene>
<dbReference type="SUPFAM" id="SSF52279">
    <property type="entry name" value="Beta-D-glucan exohydrolase, C-terminal domain"/>
    <property type="match status" value="1"/>
</dbReference>
<evidence type="ECO:0000256" key="1">
    <source>
        <dbReference type="ARBA" id="ARBA00005336"/>
    </source>
</evidence>
<keyword evidence="4" id="KW-0326">Glycosidase</keyword>
<dbReference type="Pfam" id="PF01915">
    <property type="entry name" value="Glyco_hydro_3_C"/>
    <property type="match status" value="1"/>
</dbReference>
<dbReference type="SMART" id="SM01217">
    <property type="entry name" value="Fn3_like"/>
    <property type="match status" value="1"/>
</dbReference>
<reference evidence="6 7" key="1">
    <citation type="journal article" date="2015" name="Microbes Environ.">
        <title>Distribution and evolution of nitrogen fixation genes in the phylum bacteroidetes.</title>
        <authorList>
            <person name="Inoue J."/>
            <person name="Oshima K."/>
            <person name="Suda W."/>
            <person name="Sakamoto M."/>
            <person name="Iino T."/>
            <person name="Noda S."/>
            <person name="Hongoh Y."/>
            <person name="Hattori M."/>
            <person name="Ohkuma M."/>
        </authorList>
    </citation>
    <scope>NUCLEOTIDE SEQUENCE [LARGE SCALE GENOMIC DNA]</scope>
    <source>
        <strain evidence="6">JCM 15548</strain>
    </source>
</reference>
<protein>
    <submittedName>
        <fullName evidence="6">Beta-glucosidase</fullName>
    </submittedName>
</protein>
<keyword evidence="2" id="KW-0732">Signal</keyword>
<dbReference type="InterPro" id="IPR036881">
    <property type="entry name" value="Glyco_hydro_3_C_sf"/>
</dbReference>
<evidence type="ECO:0000313" key="6">
    <source>
        <dbReference type="EMBL" id="GAO29845.1"/>
    </source>
</evidence>
<dbReference type="Proteomes" id="UP000032900">
    <property type="component" value="Unassembled WGS sequence"/>
</dbReference>
<evidence type="ECO:0000256" key="4">
    <source>
        <dbReference type="RuleBase" id="RU361161"/>
    </source>
</evidence>
<dbReference type="InterPro" id="IPR002772">
    <property type="entry name" value="Glyco_hydro_3_C"/>
</dbReference>
<dbReference type="GO" id="GO:0008422">
    <property type="term" value="F:beta-glucosidase activity"/>
    <property type="evidence" value="ECO:0007669"/>
    <property type="project" value="UniProtKB-ARBA"/>
</dbReference>
<dbReference type="Gene3D" id="3.20.20.300">
    <property type="entry name" value="Glycoside hydrolase, family 3, N-terminal domain"/>
    <property type="match status" value="1"/>
</dbReference>
<dbReference type="PROSITE" id="PS00775">
    <property type="entry name" value="GLYCOSYL_HYDROL_F3"/>
    <property type="match status" value="1"/>
</dbReference>
<dbReference type="GO" id="GO:0031222">
    <property type="term" value="P:arabinan catabolic process"/>
    <property type="evidence" value="ECO:0007669"/>
    <property type="project" value="TreeGrafter"/>
</dbReference>
<dbReference type="Gene3D" id="3.40.50.1700">
    <property type="entry name" value="Glycoside hydrolase family 3 C-terminal domain"/>
    <property type="match status" value="1"/>
</dbReference>
<dbReference type="Pfam" id="PF00933">
    <property type="entry name" value="Glyco_hydro_3"/>
    <property type="match status" value="1"/>
</dbReference>
<dbReference type="PANTHER" id="PTHR42721:SF3">
    <property type="entry name" value="BETA-D-XYLOSIDASE 5-RELATED"/>
    <property type="match status" value="1"/>
</dbReference>
<dbReference type="InterPro" id="IPR019800">
    <property type="entry name" value="Glyco_hydro_3_AS"/>
</dbReference>
<comment type="caution">
    <text evidence="6">The sequence shown here is derived from an EMBL/GenBank/DDBJ whole genome shotgun (WGS) entry which is preliminary data.</text>
</comment>
<dbReference type="PANTHER" id="PTHR42721">
    <property type="entry name" value="SUGAR HYDROLASE-RELATED"/>
    <property type="match status" value="1"/>
</dbReference>